<dbReference type="Proteomes" id="UP001163828">
    <property type="component" value="Unassembled WGS sequence"/>
</dbReference>
<dbReference type="EMBL" id="MU791016">
    <property type="protein sequence ID" value="KAJ3991500.1"/>
    <property type="molecule type" value="Genomic_DNA"/>
</dbReference>
<evidence type="ECO:0000313" key="2">
    <source>
        <dbReference type="EMBL" id="KAJ3991500.1"/>
    </source>
</evidence>
<gene>
    <name evidence="2" type="ORF">F5050DRAFT_1812465</name>
</gene>
<evidence type="ECO:0000313" key="3">
    <source>
        <dbReference type="Proteomes" id="UP001163828"/>
    </source>
</evidence>
<feature type="region of interest" description="Disordered" evidence="1">
    <location>
        <begin position="1"/>
        <end position="47"/>
    </location>
</feature>
<reference evidence="2" key="1">
    <citation type="submission" date="2022-08" db="EMBL/GenBank/DDBJ databases">
        <authorList>
            <consortium name="DOE Joint Genome Institute"/>
            <person name="Min B."/>
            <person name="Riley R."/>
            <person name="Sierra-Patev S."/>
            <person name="Naranjo-Ortiz M."/>
            <person name="Looney B."/>
            <person name="Konkel Z."/>
            <person name="Slot J.C."/>
            <person name="Sakamoto Y."/>
            <person name="Steenwyk J.L."/>
            <person name="Rokas A."/>
            <person name="Carro J."/>
            <person name="Camarero S."/>
            <person name="Ferreira P."/>
            <person name="Molpeceres G."/>
            <person name="Ruiz-Duenas F.J."/>
            <person name="Serrano A."/>
            <person name="Henrissat B."/>
            <person name="Drula E."/>
            <person name="Hughes K.W."/>
            <person name="Mata J.L."/>
            <person name="Ishikawa N.K."/>
            <person name="Vargas-Isla R."/>
            <person name="Ushijima S."/>
            <person name="Smith C.A."/>
            <person name="Ahrendt S."/>
            <person name="Andreopoulos W."/>
            <person name="He G."/>
            <person name="Labutti K."/>
            <person name="Lipzen A."/>
            <person name="Ng V."/>
            <person name="Sandor L."/>
            <person name="Barry K."/>
            <person name="Martinez A.T."/>
            <person name="Xiao Y."/>
            <person name="Gibbons J.G."/>
            <person name="Terashima K."/>
            <person name="Hibbett D.S."/>
            <person name="Grigoriev I.V."/>
        </authorList>
    </citation>
    <scope>NUCLEOTIDE SEQUENCE</scope>
    <source>
        <strain evidence="2">TFB10827</strain>
    </source>
</reference>
<organism evidence="2 3">
    <name type="scientific">Lentinula boryana</name>
    <dbReference type="NCBI Taxonomy" id="40481"/>
    <lineage>
        <taxon>Eukaryota</taxon>
        <taxon>Fungi</taxon>
        <taxon>Dikarya</taxon>
        <taxon>Basidiomycota</taxon>
        <taxon>Agaricomycotina</taxon>
        <taxon>Agaricomycetes</taxon>
        <taxon>Agaricomycetidae</taxon>
        <taxon>Agaricales</taxon>
        <taxon>Marasmiineae</taxon>
        <taxon>Omphalotaceae</taxon>
        <taxon>Lentinula</taxon>
    </lineage>
</organism>
<name>A0ABQ8PZJ0_9AGAR</name>
<accession>A0ABQ8PZJ0</accession>
<sequence length="113" mass="12234">MTNIGDTIWMVPTSTPNTPPRPPTTLPWSQGPRTPHVDGPRDMLFTGHNPPFPSDFVQERKVCIDLEVARCSLFILFSCGGRADGSGSVTNSQLFAFTGNSTTIHPTSAYEPG</sequence>
<proteinExistence type="predicted"/>
<evidence type="ECO:0000256" key="1">
    <source>
        <dbReference type="SAM" id="MobiDB-lite"/>
    </source>
</evidence>
<protein>
    <submittedName>
        <fullName evidence="2">Uncharacterized protein</fullName>
    </submittedName>
</protein>
<comment type="caution">
    <text evidence="2">The sequence shown here is derived from an EMBL/GenBank/DDBJ whole genome shotgun (WGS) entry which is preliminary data.</text>
</comment>
<keyword evidence="3" id="KW-1185">Reference proteome</keyword>